<gene>
    <name evidence="1" type="ORF">PL9631_1130034</name>
</gene>
<dbReference type="PANTHER" id="PTHR20883:SF46">
    <property type="entry name" value="PHYTANOYL-COA HYDROXYLASE"/>
    <property type="match status" value="1"/>
</dbReference>
<sequence length="265" mass="30942">MQTLIEENIVEKFQEQGYVIIRDFFSTEEMNDLIEEISSTKPRHGSSCLTKGTMTFYSEVFFNNQKIQNFISQQKIVDFLKQFIGPDFWVRWDQAVAKRPGSGIFPWHQDNGYSRLKDEYYQLWISLTDGTPENGGLWLVPGSHKEFLPHKEVENHVTYDGTPDNPISIQTKAGDIVLFSSLMLHKTTPNITQGTRWAYVIEYMSLNHLDPTVDAPYFVVARDGKSHPEFVQSYPGQFNLINQIKYLDVRLKQLKYFLFERHQKN</sequence>
<dbReference type="RefSeq" id="WP_083624771.1">
    <property type="nucleotide sequence ID" value="NZ_LR735029.1"/>
</dbReference>
<evidence type="ECO:0000313" key="1">
    <source>
        <dbReference type="EMBL" id="VXD15210.1"/>
    </source>
</evidence>
<dbReference type="Gene3D" id="2.60.120.620">
    <property type="entry name" value="q2cbj1_9rhob like domain"/>
    <property type="match status" value="1"/>
</dbReference>
<comment type="caution">
    <text evidence="1">The sequence shown here is derived from an EMBL/GenBank/DDBJ whole genome shotgun (WGS) entry which is preliminary data.</text>
</comment>
<protein>
    <recommendedName>
        <fullName evidence="3">Phytanoyl-CoA dioxygenase</fullName>
    </recommendedName>
</protein>
<proteinExistence type="predicted"/>
<dbReference type="GO" id="GO:0016706">
    <property type="term" value="F:2-oxoglutarate-dependent dioxygenase activity"/>
    <property type="evidence" value="ECO:0007669"/>
    <property type="project" value="UniProtKB-ARBA"/>
</dbReference>
<dbReference type="Proteomes" id="UP000182190">
    <property type="component" value="Unassembled WGS sequence"/>
</dbReference>
<organism evidence="1 2">
    <name type="scientific">Planktothrix paucivesiculata PCC 9631</name>
    <dbReference type="NCBI Taxonomy" id="671071"/>
    <lineage>
        <taxon>Bacteria</taxon>
        <taxon>Bacillati</taxon>
        <taxon>Cyanobacteriota</taxon>
        <taxon>Cyanophyceae</taxon>
        <taxon>Oscillatoriophycideae</taxon>
        <taxon>Oscillatoriales</taxon>
        <taxon>Microcoleaceae</taxon>
        <taxon>Planktothrix</taxon>
    </lineage>
</organism>
<accession>A0A7Z9BJG3</accession>
<dbReference type="GO" id="GO:0005506">
    <property type="term" value="F:iron ion binding"/>
    <property type="evidence" value="ECO:0007669"/>
    <property type="project" value="UniProtKB-ARBA"/>
</dbReference>
<dbReference type="OrthoDB" id="9814777at2"/>
<dbReference type="EMBL" id="CZCS02000017">
    <property type="protein sequence ID" value="VXD15210.1"/>
    <property type="molecule type" value="Genomic_DNA"/>
</dbReference>
<dbReference type="InterPro" id="IPR008775">
    <property type="entry name" value="Phytyl_CoA_dOase-like"/>
</dbReference>
<dbReference type="SUPFAM" id="SSF51197">
    <property type="entry name" value="Clavaminate synthase-like"/>
    <property type="match status" value="1"/>
</dbReference>
<dbReference type="PANTHER" id="PTHR20883">
    <property type="entry name" value="PHYTANOYL-COA DIOXYGENASE DOMAIN CONTAINING 1"/>
    <property type="match status" value="1"/>
</dbReference>
<reference evidence="1" key="1">
    <citation type="submission" date="2019-10" db="EMBL/GenBank/DDBJ databases">
        <authorList>
            <consortium name="Genoscope - CEA"/>
            <person name="William W."/>
        </authorList>
    </citation>
    <scope>NUCLEOTIDE SEQUENCE [LARGE SCALE GENOMIC DNA]</scope>
    <source>
        <strain evidence="1">BBR_PRJEB10994</strain>
    </source>
</reference>
<dbReference type="AlphaFoldDB" id="A0A7Z9BJG3"/>
<name>A0A7Z9BJG3_9CYAN</name>
<evidence type="ECO:0008006" key="3">
    <source>
        <dbReference type="Google" id="ProtNLM"/>
    </source>
</evidence>
<dbReference type="Pfam" id="PF05721">
    <property type="entry name" value="PhyH"/>
    <property type="match status" value="1"/>
</dbReference>
<keyword evidence="2" id="KW-1185">Reference proteome</keyword>
<evidence type="ECO:0000313" key="2">
    <source>
        <dbReference type="Proteomes" id="UP000182190"/>
    </source>
</evidence>